<dbReference type="InterPro" id="IPR038766">
    <property type="entry name" value="Membrane_comp_ABC_pdt"/>
</dbReference>
<evidence type="ECO:0000256" key="2">
    <source>
        <dbReference type="ARBA" id="ARBA00022475"/>
    </source>
</evidence>
<accession>A0A512H653</accession>
<keyword evidence="2" id="KW-1003">Cell membrane</keyword>
<comment type="caution">
    <text evidence="9">The sequence shown here is derived from an EMBL/GenBank/DDBJ whole genome shotgun (WGS) entry which is preliminary data.</text>
</comment>
<feature type="domain" description="ABC3 transporter permease C-terminal" evidence="7">
    <location>
        <begin position="269"/>
        <end position="386"/>
    </location>
</feature>
<evidence type="ECO:0000256" key="6">
    <source>
        <dbReference type="SAM" id="Phobius"/>
    </source>
</evidence>
<feature type="transmembrane region" description="Helical" evidence="6">
    <location>
        <begin position="433"/>
        <end position="456"/>
    </location>
</feature>
<evidence type="ECO:0000259" key="8">
    <source>
        <dbReference type="Pfam" id="PF12704"/>
    </source>
</evidence>
<sequence length="847" mass="86624">MTKPLRLPLSTRLALRDLRGGLGSFRLFLACLFLGILTLAGAGSFDRAVKAGLADNARTLLGGDLAVRLLHRLPTDAEQASLDALGPTTRVAELRTMARPEADATRRVLVQLKAVDPAYPLVGTLTVQGPLTLAQALAAVPGEPPGAVVAPTLAARLGVGVGDRLRIGDATVVLRAFIAHEPDALAGAFQMGPRVMIAADTLAQTGLIRPGSLVEYTTLIRLPQGISPATAKATLTRAHPEAGWRIRGPDEASTGVQSFLDRLVLFLVLVGLATLLVGGIGVANAITAHLEGRRPTLAILKSVGASSGLVYRVVLTQVALMTGLALALGLGLGAALPALAIEALGDALPLPARAGVYPGALALAAGFGMLSALLFTWIPLARARALPAAFLLRPGAEALLPPPLPWRDRGAVALTALALVGLAVATASDPRLAGWFVAGTLAAFALFRGVAALLMAGVRRLPLPARPTALRLGLAAVARPGASTPTVVVSLGLGLSVLVTIAVVERSLNAHIAQGLPERAPGFFLLDIQPDQVDPVRAAIETSAPTATLQMADMVRGRLLAVNGVPINEETVAPDARWAVRGDRGFTTAATLPTGSTLVRGAWWPADYQGPPLFSVTEDIARGMALKLGDTITVTILGRALTGTLAATRRVDWTSLGMNFAFVVSPGAFAGAPRTWIATVHAPAAELGAIEQAVGGGFSNVSIIDVREVLAQVGAILGQVSRAVQGAAALTLVTGVLVLAGAFAATQRRRLREAVTLKVLGATRPTLAAAFAVEYGLMGLAAGLIASGVGVGAAWAILRFGLSTPLVVAPGGIAALVSLALVLSLATGFAGTGRALGIRAAPLLRDA</sequence>
<dbReference type="Pfam" id="PF02687">
    <property type="entry name" value="FtsX"/>
    <property type="match status" value="2"/>
</dbReference>
<dbReference type="GO" id="GO:0016740">
    <property type="term" value="F:transferase activity"/>
    <property type="evidence" value="ECO:0007669"/>
    <property type="project" value="UniProtKB-KW"/>
</dbReference>
<dbReference type="AlphaFoldDB" id="A0A512H653"/>
<comment type="subcellular location">
    <subcellularLocation>
        <location evidence="1">Cell membrane</location>
        <topology evidence="1">Multi-pass membrane protein</topology>
    </subcellularLocation>
</comment>
<feature type="transmembrane region" description="Helical" evidence="6">
    <location>
        <begin position="309"/>
        <end position="336"/>
    </location>
</feature>
<dbReference type="Pfam" id="PF12704">
    <property type="entry name" value="MacB_PCD"/>
    <property type="match status" value="1"/>
</dbReference>
<reference evidence="9 10" key="1">
    <citation type="submission" date="2019-07" db="EMBL/GenBank/DDBJ databases">
        <title>Whole genome shotgun sequence of Rhodospirillum oryzae NBRC 107573.</title>
        <authorList>
            <person name="Hosoyama A."/>
            <person name="Uohara A."/>
            <person name="Ohji S."/>
            <person name="Ichikawa N."/>
        </authorList>
    </citation>
    <scope>NUCLEOTIDE SEQUENCE [LARGE SCALE GENOMIC DNA]</scope>
    <source>
        <strain evidence="9 10">NBRC 107573</strain>
    </source>
</reference>
<dbReference type="Proteomes" id="UP000321567">
    <property type="component" value="Unassembled WGS sequence"/>
</dbReference>
<keyword evidence="5 6" id="KW-0472">Membrane</keyword>
<feature type="transmembrane region" description="Helical" evidence="6">
    <location>
        <begin position="263"/>
        <end position="288"/>
    </location>
</feature>
<keyword evidence="3 6" id="KW-0812">Transmembrane</keyword>
<protein>
    <submittedName>
        <fullName evidence="9">Glycosyl transferase family 1</fullName>
    </submittedName>
</protein>
<keyword evidence="4 6" id="KW-1133">Transmembrane helix</keyword>
<dbReference type="InterPro" id="IPR003838">
    <property type="entry name" value="ABC3_permease_C"/>
</dbReference>
<feature type="domain" description="ABC3 transporter permease C-terminal" evidence="7">
    <location>
        <begin position="728"/>
        <end position="836"/>
    </location>
</feature>
<evidence type="ECO:0000256" key="4">
    <source>
        <dbReference type="ARBA" id="ARBA00022989"/>
    </source>
</evidence>
<feature type="transmembrane region" description="Helical" evidence="6">
    <location>
        <begin position="356"/>
        <end position="378"/>
    </location>
</feature>
<evidence type="ECO:0000256" key="5">
    <source>
        <dbReference type="ARBA" id="ARBA00023136"/>
    </source>
</evidence>
<keyword evidence="10" id="KW-1185">Reference proteome</keyword>
<evidence type="ECO:0000259" key="7">
    <source>
        <dbReference type="Pfam" id="PF02687"/>
    </source>
</evidence>
<gene>
    <name evidence="9" type="ORF">ROR02_10530</name>
</gene>
<evidence type="ECO:0000256" key="3">
    <source>
        <dbReference type="ARBA" id="ARBA00022692"/>
    </source>
</evidence>
<name>A0A512H653_9PROT</name>
<dbReference type="GO" id="GO:0005886">
    <property type="term" value="C:plasma membrane"/>
    <property type="evidence" value="ECO:0007669"/>
    <property type="project" value="UniProtKB-SubCell"/>
</dbReference>
<feature type="transmembrane region" description="Helical" evidence="6">
    <location>
        <begin position="807"/>
        <end position="830"/>
    </location>
</feature>
<dbReference type="OrthoDB" id="9775544at2"/>
<feature type="transmembrane region" description="Helical" evidence="6">
    <location>
        <begin position="477"/>
        <end position="504"/>
    </location>
</feature>
<evidence type="ECO:0000256" key="1">
    <source>
        <dbReference type="ARBA" id="ARBA00004651"/>
    </source>
</evidence>
<evidence type="ECO:0000313" key="10">
    <source>
        <dbReference type="Proteomes" id="UP000321567"/>
    </source>
</evidence>
<proteinExistence type="predicted"/>
<dbReference type="RefSeq" id="WP_147162968.1">
    <property type="nucleotide sequence ID" value="NZ_BJZO01000020.1"/>
</dbReference>
<keyword evidence="9" id="KW-0808">Transferase</keyword>
<dbReference type="EMBL" id="BJZO01000020">
    <property type="protein sequence ID" value="GEO80922.1"/>
    <property type="molecule type" value="Genomic_DNA"/>
</dbReference>
<organism evidence="9 10">
    <name type="scientific">Pararhodospirillum oryzae</name>
    <dbReference type="NCBI Taxonomy" id="478448"/>
    <lineage>
        <taxon>Bacteria</taxon>
        <taxon>Pseudomonadati</taxon>
        <taxon>Pseudomonadota</taxon>
        <taxon>Alphaproteobacteria</taxon>
        <taxon>Rhodospirillales</taxon>
        <taxon>Rhodospirillaceae</taxon>
        <taxon>Pararhodospirillum</taxon>
    </lineage>
</organism>
<dbReference type="PANTHER" id="PTHR30287:SF1">
    <property type="entry name" value="INNER MEMBRANE PROTEIN"/>
    <property type="match status" value="1"/>
</dbReference>
<dbReference type="PANTHER" id="PTHR30287">
    <property type="entry name" value="MEMBRANE COMPONENT OF PREDICTED ABC SUPERFAMILY METABOLITE UPTAKE TRANSPORTER"/>
    <property type="match status" value="1"/>
</dbReference>
<dbReference type="InterPro" id="IPR025857">
    <property type="entry name" value="MacB_PCD"/>
</dbReference>
<feature type="transmembrane region" description="Helical" evidence="6">
    <location>
        <begin position="767"/>
        <end position="795"/>
    </location>
</feature>
<evidence type="ECO:0000313" key="9">
    <source>
        <dbReference type="EMBL" id="GEO80922.1"/>
    </source>
</evidence>
<feature type="transmembrane region" description="Helical" evidence="6">
    <location>
        <begin position="726"/>
        <end position="746"/>
    </location>
</feature>
<feature type="domain" description="MacB-like periplasmic core" evidence="8">
    <location>
        <begin position="32"/>
        <end position="237"/>
    </location>
</feature>